<protein>
    <submittedName>
        <fullName evidence="3">Glycosyltransferase</fullName>
    </submittedName>
</protein>
<name>A0ABY2K3I8_9MICC</name>
<dbReference type="PANTHER" id="PTHR43685:SF2">
    <property type="entry name" value="GLYCOSYLTRANSFERASE 2-LIKE DOMAIN-CONTAINING PROTEIN"/>
    <property type="match status" value="1"/>
</dbReference>
<dbReference type="InterPro" id="IPR029044">
    <property type="entry name" value="Nucleotide-diphossugar_trans"/>
</dbReference>
<reference evidence="3 4" key="1">
    <citation type="submission" date="2019-03" db="EMBL/GenBank/DDBJ databases">
        <title>Reclassification of Micrococcus aloeverae and Micrococcus yunnanensis as later heterotypic synonyms of Micrococcus luteus.</title>
        <authorList>
            <person name="Huang C.-H."/>
        </authorList>
    </citation>
    <scope>NUCLEOTIDE SEQUENCE [LARGE SCALE GENOMIC DNA]</scope>
    <source>
        <strain evidence="3 4">BCRC 12151</strain>
    </source>
</reference>
<dbReference type="Proteomes" id="UP000297477">
    <property type="component" value="Unassembled WGS sequence"/>
</dbReference>
<feature type="domain" description="Glycosyltransferase 2-like" evidence="2">
    <location>
        <begin position="552"/>
        <end position="723"/>
    </location>
</feature>
<dbReference type="Gene3D" id="3.90.550.10">
    <property type="entry name" value="Spore Coat Polysaccharide Biosynthesis Protein SpsA, Chain A"/>
    <property type="match status" value="1"/>
</dbReference>
<evidence type="ECO:0000313" key="4">
    <source>
        <dbReference type="Proteomes" id="UP000297477"/>
    </source>
</evidence>
<gene>
    <name evidence="3" type="ORF">E4A49_00585</name>
</gene>
<proteinExistence type="predicted"/>
<accession>A0ABY2K3I8</accession>
<dbReference type="EMBL" id="SPKT01000001">
    <property type="protein sequence ID" value="TFI01554.1"/>
    <property type="molecule type" value="Genomic_DNA"/>
</dbReference>
<dbReference type="InterPro" id="IPR001173">
    <property type="entry name" value="Glyco_trans_2-like"/>
</dbReference>
<sequence length="863" mass="93321">MMARGRAPATPCQIPSAHRASVPGHRRCLRGLLPIVDGVTFIALPPHWSPPSLSGGLLSDESWTGPSVRYLRCADDAPEVLEHRRAGSDYLVHAGTLGDLSRPGPGLPPRGETTGLAVDLVTEAPSTKAIVVDVAVVEFDDRGTKSRVTFVPANAPTVHVLRGDCERFRLALRIRGAGRIRLKHVGVAPLTDRSRAAWNTPAGVAPFVAALLRRAAPLAQRSQAEAWRRAGGGPTTWGMFDPTAGGTVLWPVDTDEDGGTAMLARSLESSGEQWIRREALAAASDDVVEAAAAHHVIATAGDDAARRRLEGFLAHGLSVVTDQSAWVRRTAPQIHAVPVDQDLAYLNRPLRRYEAAARTAAAWEAADRLESGSPTRPRLTVLALYDRAPTTDVPEAPACADLLVRTVEDFPLPEALDAFCRAEGVDVLVPLRAGDRHGRRYLHSRVLPFLSLEVDRVVQPITMADLERRQADGEPLAEILAGCHVGVHDRGDVWTSGLSLSAAPASAWLWGVPDGGRAFAVDPFELDCPPGKLFADPDPAEDTAHASGPDLTVVLPVYNNGRHLLETALPSLARQECWPRMHVMLVDDGSTDGRTPDVCRSLAEHCPRITVHLFEDGGSGSASRPRNWGVEQVRTELVSFLDPDNEISPGGYDRLLDLYVARRAEERTPDLVSGFQVKIGDDARVMARHAFGDREVADARREFFRGRHFPTVSTQAAVLRTQFLRSAGIRFVESASGEDTLYGWEVLLAAENAVFTDRAHLVYVADRAGSVTNDASARLFHKHLVVEHARLAWLQENDLLETFCSGQLQRSLDTWYAPLLEQVAPEERAEAESVLAEIVALYPTGAPAAEQAAGGAPSSSDDG</sequence>
<keyword evidence="4" id="KW-1185">Reference proteome</keyword>
<feature type="region of interest" description="Disordered" evidence="1">
    <location>
        <begin position="1"/>
        <end position="20"/>
    </location>
</feature>
<evidence type="ECO:0000313" key="3">
    <source>
        <dbReference type="EMBL" id="TFI01554.1"/>
    </source>
</evidence>
<organism evidence="3 4">
    <name type="scientific">Micrococcus lylae</name>
    <dbReference type="NCBI Taxonomy" id="1273"/>
    <lineage>
        <taxon>Bacteria</taxon>
        <taxon>Bacillati</taxon>
        <taxon>Actinomycetota</taxon>
        <taxon>Actinomycetes</taxon>
        <taxon>Micrococcales</taxon>
        <taxon>Micrococcaceae</taxon>
        <taxon>Micrococcus</taxon>
    </lineage>
</organism>
<comment type="caution">
    <text evidence="3">The sequence shown here is derived from an EMBL/GenBank/DDBJ whole genome shotgun (WGS) entry which is preliminary data.</text>
</comment>
<dbReference type="SUPFAM" id="SSF53448">
    <property type="entry name" value="Nucleotide-diphospho-sugar transferases"/>
    <property type="match status" value="1"/>
</dbReference>
<dbReference type="InterPro" id="IPR050834">
    <property type="entry name" value="Glycosyltransf_2"/>
</dbReference>
<dbReference type="Pfam" id="PF00535">
    <property type="entry name" value="Glycos_transf_2"/>
    <property type="match status" value="1"/>
</dbReference>
<evidence type="ECO:0000256" key="1">
    <source>
        <dbReference type="SAM" id="MobiDB-lite"/>
    </source>
</evidence>
<evidence type="ECO:0000259" key="2">
    <source>
        <dbReference type="Pfam" id="PF00535"/>
    </source>
</evidence>
<dbReference type="CDD" id="cd00761">
    <property type="entry name" value="Glyco_tranf_GTA_type"/>
    <property type="match status" value="1"/>
</dbReference>
<dbReference type="PANTHER" id="PTHR43685">
    <property type="entry name" value="GLYCOSYLTRANSFERASE"/>
    <property type="match status" value="1"/>
</dbReference>